<evidence type="ECO:0000256" key="1">
    <source>
        <dbReference type="ARBA" id="ARBA00001946"/>
    </source>
</evidence>
<keyword evidence="5" id="KW-0479">Metal-binding</keyword>
<dbReference type="Gene3D" id="1.10.3090.10">
    <property type="entry name" value="cca-adding enzyme, domain 2"/>
    <property type="match status" value="1"/>
</dbReference>
<keyword evidence="6" id="KW-0547">Nucleotide-binding</keyword>
<reference evidence="11 12" key="1">
    <citation type="submission" date="2023-11" db="EMBL/GenBank/DDBJ databases">
        <title>MicrobeMod: A computational toolkit for identifying prokaryotic methylation and restriction-modification with nanopore sequencing.</title>
        <authorList>
            <person name="Crits-Christoph A."/>
            <person name="Kang S.C."/>
            <person name="Lee H."/>
            <person name="Ostrov N."/>
        </authorList>
    </citation>
    <scope>NUCLEOTIDE SEQUENCE [LARGE SCALE GENOMIC DNA]</scope>
    <source>
        <strain evidence="11 12">DSMZ 700</strain>
    </source>
</reference>
<dbReference type="InterPro" id="IPR032828">
    <property type="entry name" value="PolyA_RNA-bd"/>
</dbReference>
<feature type="domain" description="Poly A polymerase head" evidence="9">
    <location>
        <begin position="16"/>
        <end position="138"/>
    </location>
</feature>
<protein>
    <submittedName>
        <fullName evidence="11">CCA tRNA nucleotidyltransferase</fullName>
    </submittedName>
</protein>
<keyword evidence="4" id="KW-0548">Nucleotidyltransferase</keyword>
<feature type="domain" description="tRNA nucleotidyltransferase/poly(A) polymerase RNA and SrmB- binding" evidence="10">
    <location>
        <begin position="174"/>
        <end position="225"/>
    </location>
</feature>
<dbReference type="Pfam" id="PF12627">
    <property type="entry name" value="PolyA_pol_RNAbd"/>
    <property type="match status" value="1"/>
</dbReference>
<accession>A0AAW9DRG6</accession>
<dbReference type="PANTHER" id="PTHR46173:SF1">
    <property type="entry name" value="CCA TRNA NUCLEOTIDYLTRANSFERASE 1, MITOCHONDRIAL"/>
    <property type="match status" value="1"/>
</dbReference>
<dbReference type="InterPro" id="IPR050264">
    <property type="entry name" value="Bact_CCA-adding_enz_type3_sf"/>
</dbReference>
<dbReference type="InterPro" id="IPR043519">
    <property type="entry name" value="NT_sf"/>
</dbReference>
<dbReference type="AlphaFoldDB" id="A0AAW9DRG6"/>
<evidence type="ECO:0000256" key="3">
    <source>
        <dbReference type="ARBA" id="ARBA00022694"/>
    </source>
</evidence>
<sequence>MISESLSQLWRFIPEARIVGGAVRDRLAGLPVSDIDLASPLTPEAVIARLEAAGVRVIPTGLAHGTVTALLGAQTFEITTLRHDRATDGRHAEVIFIDDWQADAARRDFTINAMSMDRDGTIHDYFGGKDDLAAGRVRFVGDPARRITEDYLRILRFFRFFARYGHGGADQAAIAAITALRGGLARLSAERVWQEIGKILAAEHPQAALHLMRDTGVLAQILPEAGSLDALDRLIAREAPADRLLRFAALTPDDPGIAERLKLSEVERTTLASLHRAPLLDADADDAALRRALADWPHEALIGRSWMADGRGAIRARLAAMTRPEFPLKGRDALALGGAPGPRIGQALAATRAWWREGGCVADRAACRAELARLMAVQDGSGR</sequence>
<organism evidence="11 12">
    <name type="scientific">Acidiphilium acidophilum</name>
    <name type="common">Thiobacillus acidophilus</name>
    <dbReference type="NCBI Taxonomy" id="76588"/>
    <lineage>
        <taxon>Bacteria</taxon>
        <taxon>Pseudomonadati</taxon>
        <taxon>Pseudomonadota</taxon>
        <taxon>Alphaproteobacteria</taxon>
        <taxon>Acetobacterales</taxon>
        <taxon>Acidocellaceae</taxon>
        <taxon>Acidiphilium</taxon>
    </lineage>
</organism>
<evidence type="ECO:0000256" key="6">
    <source>
        <dbReference type="ARBA" id="ARBA00022741"/>
    </source>
</evidence>
<evidence type="ECO:0000259" key="9">
    <source>
        <dbReference type="Pfam" id="PF01743"/>
    </source>
</evidence>
<evidence type="ECO:0000313" key="12">
    <source>
        <dbReference type="Proteomes" id="UP001279553"/>
    </source>
</evidence>
<evidence type="ECO:0000256" key="7">
    <source>
        <dbReference type="ARBA" id="ARBA00022842"/>
    </source>
</evidence>
<dbReference type="InterPro" id="IPR002646">
    <property type="entry name" value="PolA_pol_head_dom"/>
</dbReference>
<dbReference type="Gene3D" id="3.30.460.10">
    <property type="entry name" value="Beta Polymerase, domain 2"/>
    <property type="match status" value="1"/>
</dbReference>
<keyword evidence="2 8" id="KW-0808">Transferase</keyword>
<keyword evidence="7" id="KW-0460">Magnesium</keyword>
<evidence type="ECO:0000256" key="8">
    <source>
        <dbReference type="RuleBase" id="RU003953"/>
    </source>
</evidence>
<dbReference type="CDD" id="cd05398">
    <property type="entry name" value="NT_ClassII-CCAase"/>
    <property type="match status" value="1"/>
</dbReference>
<dbReference type="GO" id="GO:0046872">
    <property type="term" value="F:metal ion binding"/>
    <property type="evidence" value="ECO:0007669"/>
    <property type="project" value="UniProtKB-KW"/>
</dbReference>
<comment type="similarity">
    <text evidence="8">Belongs to the tRNA nucleotidyltransferase/poly(A) polymerase family.</text>
</comment>
<evidence type="ECO:0000313" key="11">
    <source>
        <dbReference type="EMBL" id="MDX5931633.1"/>
    </source>
</evidence>
<dbReference type="PANTHER" id="PTHR46173">
    <property type="entry name" value="CCA TRNA NUCLEOTIDYLTRANSFERASE 1, MITOCHONDRIAL"/>
    <property type="match status" value="1"/>
</dbReference>
<evidence type="ECO:0000259" key="10">
    <source>
        <dbReference type="Pfam" id="PF12627"/>
    </source>
</evidence>
<dbReference type="SUPFAM" id="SSF81301">
    <property type="entry name" value="Nucleotidyltransferase"/>
    <property type="match status" value="1"/>
</dbReference>
<dbReference type="Proteomes" id="UP001279553">
    <property type="component" value="Unassembled WGS sequence"/>
</dbReference>
<keyword evidence="8" id="KW-0694">RNA-binding</keyword>
<keyword evidence="12" id="KW-1185">Reference proteome</keyword>
<name>A0AAW9DRG6_ACIAO</name>
<dbReference type="RefSeq" id="WP_319614534.1">
    <property type="nucleotide sequence ID" value="NZ_JAWXYB010000018.1"/>
</dbReference>
<dbReference type="GO" id="GO:0016779">
    <property type="term" value="F:nucleotidyltransferase activity"/>
    <property type="evidence" value="ECO:0007669"/>
    <property type="project" value="UniProtKB-KW"/>
</dbReference>
<keyword evidence="3" id="KW-0819">tRNA processing</keyword>
<comment type="cofactor">
    <cofactor evidence="1">
        <name>Mg(2+)</name>
        <dbReference type="ChEBI" id="CHEBI:18420"/>
    </cofactor>
</comment>
<gene>
    <name evidence="11" type="ORF">SIL87_12745</name>
</gene>
<dbReference type="Pfam" id="PF01743">
    <property type="entry name" value="PolyA_pol"/>
    <property type="match status" value="1"/>
</dbReference>
<evidence type="ECO:0000256" key="5">
    <source>
        <dbReference type="ARBA" id="ARBA00022723"/>
    </source>
</evidence>
<evidence type="ECO:0000256" key="4">
    <source>
        <dbReference type="ARBA" id="ARBA00022695"/>
    </source>
</evidence>
<proteinExistence type="inferred from homology"/>
<dbReference type="EMBL" id="JAWXYB010000018">
    <property type="protein sequence ID" value="MDX5931633.1"/>
    <property type="molecule type" value="Genomic_DNA"/>
</dbReference>
<dbReference type="GO" id="GO:0000049">
    <property type="term" value="F:tRNA binding"/>
    <property type="evidence" value="ECO:0007669"/>
    <property type="project" value="TreeGrafter"/>
</dbReference>
<evidence type="ECO:0000256" key="2">
    <source>
        <dbReference type="ARBA" id="ARBA00022679"/>
    </source>
</evidence>
<comment type="caution">
    <text evidence="11">The sequence shown here is derived from an EMBL/GenBank/DDBJ whole genome shotgun (WGS) entry which is preliminary data.</text>
</comment>
<dbReference type="GO" id="GO:0000166">
    <property type="term" value="F:nucleotide binding"/>
    <property type="evidence" value="ECO:0007669"/>
    <property type="project" value="UniProtKB-KW"/>
</dbReference>
<dbReference type="SUPFAM" id="SSF81891">
    <property type="entry name" value="Poly A polymerase C-terminal region-like"/>
    <property type="match status" value="1"/>
</dbReference>
<dbReference type="GO" id="GO:0008033">
    <property type="term" value="P:tRNA processing"/>
    <property type="evidence" value="ECO:0007669"/>
    <property type="project" value="UniProtKB-KW"/>
</dbReference>